<dbReference type="KEGG" id="wfu:AXE80_14125"/>
<sequence>MKKQHLWVLILVLNVLQVFSQTDFREGYLINKSNDTIYGLIDYKGNRANAMKCVYKKNIHSNSVTYTPEDINGYRFKNSKYYVSKSIVIDNKPTQLFLEYLINGIVDIYYYMNYNDRFYFISDENDQLHELKINENEFHRNGKLYKKDSKEYIGVLKYIFQDSPKISKETEKTTLNHKSLINISLKYHNEVCKGDECIIYEKKVSKTKQSFGILTGINLLSHAKSKKNIYYTKNKQFGNEFVPSIGVFYKINIPYISEKTYFQYEGTYSNINLKTSTLYIEPTYRINYLSDKNISRKSFNNSFNFRHEYIKGRIKPTFQLGMYVNYFFKKENNTNVTIIEPWSTNNENYRSEYPDNAPINKYEGDIYPYNEIDYGIHFGIGLKGKFIKNKDFFIDLKYQRGLVLQEGLYTSTFMLNLGLEILK</sequence>
<keyword evidence="1" id="KW-0732">Signal</keyword>
<feature type="chain" id="PRO_5008532639" description="Outer membrane protein beta-barrel domain-containing protein" evidence="1">
    <location>
        <begin position="21"/>
        <end position="423"/>
    </location>
</feature>
<gene>
    <name evidence="2" type="ORF">AXE80_14125</name>
</gene>
<evidence type="ECO:0000313" key="2">
    <source>
        <dbReference type="EMBL" id="ANW97362.1"/>
    </source>
</evidence>
<dbReference type="EMBL" id="CP014224">
    <property type="protein sequence ID" value="ANW97362.1"/>
    <property type="molecule type" value="Genomic_DNA"/>
</dbReference>
<accession>A0A1B1Y9B4</accession>
<dbReference type="OrthoDB" id="1179464at2"/>
<reference evidence="2 3" key="1">
    <citation type="submission" date="2016-02" db="EMBL/GenBank/DDBJ databases">
        <authorList>
            <person name="Wen L."/>
            <person name="He K."/>
            <person name="Yang H."/>
        </authorList>
    </citation>
    <scope>NUCLEOTIDE SEQUENCE [LARGE SCALE GENOMIC DNA]</scope>
    <source>
        <strain evidence="2 3">CZ1127</strain>
    </source>
</reference>
<organism evidence="2 3">
    <name type="scientific">Wenyingzhuangia fucanilytica</name>
    <dbReference type="NCBI Taxonomy" id="1790137"/>
    <lineage>
        <taxon>Bacteria</taxon>
        <taxon>Pseudomonadati</taxon>
        <taxon>Bacteroidota</taxon>
        <taxon>Flavobacteriia</taxon>
        <taxon>Flavobacteriales</taxon>
        <taxon>Flavobacteriaceae</taxon>
        <taxon>Wenyingzhuangia</taxon>
    </lineage>
</organism>
<dbReference type="AlphaFoldDB" id="A0A1B1Y9B4"/>
<evidence type="ECO:0000256" key="1">
    <source>
        <dbReference type="SAM" id="SignalP"/>
    </source>
</evidence>
<dbReference type="RefSeq" id="WP_068828511.1">
    <property type="nucleotide sequence ID" value="NZ_CP014224.1"/>
</dbReference>
<dbReference type="STRING" id="1790137.AXE80_14125"/>
<feature type="signal peptide" evidence="1">
    <location>
        <begin position="1"/>
        <end position="20"/>
    </location>
</feature>
<protein>
    <recommendedName>
        <fullName evidence="4">Outer membrane protein beta-barrel domain-containing protein</fullName>
    </recommendedName>
</protein>
<proteinExistence type="predicted"/>
<keyword evidence="3" id="KW-1185">Reference proteome</keyword>
<evidence type="ECO:0000313" key="3">
    <source>
        <dbReference type="Proteomes" id="UP000092967"/>
    </source>
</evidence>
<evidence type="ECO:0008006" key="4">
    <source>
        <dbReference type="Google" id="ProtNLM"/>
    </source>
</evidence>
<dbReference type="Proteomes" id="UP000092967">
    <property type="component" value="Chromosome"/>
</dbReference>
<name>A0A1B1Y9B4_9FLAO</name>